<accession>A0A645DDS9</accession>
<sequence>MRLSCIRVEPDGIAFSIRERDAITVLGLCIHPHVVPAFLPVDLADRRKSNRAGVGSFGPGGLSSTQACRTVVARHNLCHKPRQPFDLGRHRLNTERDTELLEAGF</sequence>
<name>A0A645DDS9_9ZZZZ</name>
<dbReference type="AlphaFoldDB" id="A0A645DDS9"/>
<comment type="caution">
    <text evidence="1">The sequence shown here is derived from an EMBL/GenBank/DDBJ whole genome shotgun (WGS) entry which is preliminary data.</text>
</comment>
<gene>
    <name evidence="1" type="ORF">SDC9_134750</name>
</gene>
<dbReference type="EMBL" id="VSSQ01035438">
    <property type="protein sequence ID" value="MPM87650.1"/>
    <property type="molecule type" value="Genomic_DNA"/>
</dbReference>
<reference evidence="1" key="1">
    <citation type="submission" date="2019-08" db="EMBL/GenBank/DDBJ databases">
        <authorList>
            <person name="Kucharzyk K."/>
            <person name="Murdoch R.W."/>
            <person name="Higgins S."/>
            <person name="Loffler F."/>
        </authorList>
    </citation>
    <scope>NUCLEOTIDE SEQUENCE</scope>
</reference>
<evidence type="ECO:0000313" key="1">
    <source>
        <dbReference type="EMBL" id="MPM87650.1"/>
    </source>
</evidence>
<proteinExistence type="predicted"/>
<organism evidence="1">
    <name type="scientific">bioreactor metagenome</name>
    <dbReference type="NCBI Taxonomy" id="1076179"/>
    <lineage>
        <taxon>unclassified sequences</taxon>
        <taxon>metagenomes</taxon>
        <taxon>ecological metagenomes</taxon>
    </lineage>
</organism>
<protein>
    <submittedName>
        <fullName evidence="1">Uncharacterized protein</fullName>
    </submittedName>
</protein>